<evidence type="ECO:0000256" key="7">
    <source>
        <dbReference type="SAM" id="MobiDB-lite"/>
    </source>
</evidence>
<keyword evidence="4" id="KW-0130">Cell adhesion</keyword>
<name>A0A8S4ALW9_9TELE</name>
<gene>
    <name evidence="8" type="ORF">MMEN_LOCUS6621</name>
</gene>
<keyword evidence="5" id="KW-0472">Membrane</keyword>
<protein>
    <submittedName>
        <fullName evidence="8">(Atlantic silverside) hypothetical protein</fullName>
    </submittedName>
</protein>
<evidence type="ECO:0000256" key="4">
    <source>
        <dbReference type="ARBA" id="ARBA00022889"/>
    </source>
</evidence>
<evidence type="ECO:0000256" key="5">
    <source>
        <dbReference type="ARBA" id="ARBA00023136"/>
    </source>
</evidence>
<dbReference type="InterPro" id="IPR026664">
    <property type="entry name" value="Stereocilin-rel"/>
</dbReference>
<dbReference type="InterPro" id="IPR010335">
    <property type="entry name" value="Mesothelin"/>
</dbReference>
<keyword evidence="3" id="KW-0732">Signal</keyword>
<comment type="subcellular location">
    <subcellularLocation>
        <location evidence="1">Membrane</location>
    </subcellularLocation>
</comment>
<reference evidence="8" key="1">
    <citation type="submission" date="2021-05" db="EMBL/GenBank/DDBJ databases">
        <authorList>
            <person name="Tigano A."/>
        </authorList>
    </citation>
    <scope>NUCLEOTIDE SEQUENCE</scope>
</reference>
<organism evidence="8 9">
    <name type="scientific">Menidia menidia</name>
    <name type="common">Atlantic silverside</name>
    <dbReference type="NCBI Taxonomy" id="238744"/>
    <lineage>
        <taxon>Eukaryota</taxon>
        <taxon>Metazoa</taxon>
        <taxon>Chordata</taxon>
        <taxon>Craniata</taxon>
        <taxon>Vertebrata</taxon>
        <taxon>Euteleostomi</taxon>
        <taxon>Actinopterygii</taxon>
        <taxon>Neopterygii</taxon>
        <taxon>Teleostei</taxon>
        <taxon>Neoteleostei</taxon>
        <taxon>Acanthomorphata</taxon>
        <taxon>Ovalentaria</taxon>
        <taxon>Atherinomorphae</taxon>
        <taxon>Atheriniformes</taxon>
        <taxon>Atherinopsidae</taxon>
        <taxon>Menidiinae</taxon>
        <taxon>Menidia</taxon>
    </lineage>
</organism>
<dbReference type="GO" id="GO:0007160">
    <property type="term" value="P:cell-matrix adhesion"/>
    <property type="evidence" value="ECO:0007669"/>
    <property type="project" value="TreeGrafter"/>
</dbReference>
<dbReference type="AlphaFoldDB" id="A0A8S4ALW9"/>
<sequence length="619" mass="66492">MASNLGTVSAQTLASLGNASSGLSNGQIGSASPSVLLTSLPTLSSVSGWSQGQASIIVGVITAGGFQADRAPALASLGSLVAGLPAAAMQEVPASELLNVSRSPAFVSNMLTAPSVLQETFVKKIISVDASPVQVVQNVPDAMATQIPPRLLAFPGENADISVMNRKTWTSSQGLSGSALSRDQVELLGNMACTLEGPVIEGSDSLILEKLKTCSGLSEVQVSAVEKLLLSGNTKYGDPSTWERKTLEELENLPLYFTRDIWDKIRFSVKKRFLKRFMPKLRKKKTQKKKLKALFKTMRPTRSKRGAGCTVGNITQLTVNDDSFPFGYDAAQFDLCLDLPVLRDNLDSICEKVDDDDLQRVVLKKLNQAFPSGVSDQEVQMLGSVSRVASLDDISKWNVTQIDTLAALMKTEDGTWEAAQSKEIITKYLNSSGSSLGSTELNIIDSNLCSLDTSTLRTISSDSIRDADPLNVESCSTEQKKVLYEISNTSFSAQRDSSDDFYNLIRPYLGGAPKTDIVGLSTQNISMDVDTFRSLEPNVINDLSVTDVQGLVGDHVPDLKLFENDTVIQTWVNLQRQSDLDLLGVGLISNRTDPTTTTAPGGAQTNPGAATAQGKNTHP</sequence>
<dbReference type="OrthoDB" id="9329195at2759"/>
<comment type="similarity">
    <text evidence="2">Belongs to the mesothelin family.</text>
</comment>
<evidence type="ECO:0000256" key="3">
    <source>
        <dbReference type="ARBA" id="ARBA00022729"/>
    </source>
</evidence>
<evidence type="ECO:0000313" key="9">
    <source>
        <dbReference type="Proteomes" id="UP000677803"/>
    </source>
</evidence>
<feature type="compositionally biased region" description="Low complexity" evidence="7">
    <location>
        <begin position="594"/>
        <end position="619"/>
    </location>
</feature>
<dbReference type="EMBL" id="CAJRST010006335">
    <property type="protein sequence ID" value="CAG5895038.1"/>
    <property type="molecule type" value="Genomic_DNA"/>
</dbReference>
<accession>A0A8S4ALW9</accession>
<dbReference type="Pfam" id="PF06060">
    <property type="entry name" value="Mesothelin"/>
    <property type="match status" value="1"/>
</dbReference>
<dbReference type="PANTHER" id="PTHR23412:SF6">
    <property type="entry name" value="MESOTHELIN"/>
    <property type="match status" value="1"/>
</dbReference>
<comment type="caution">
    <text evidence="8">The sequence shown here is derived from an EMBL/GenBank/DDBJ whole genome shotgun (WGS) entry which is preliminary data.</text>
</comment>
<evidence type="ECO:0000313" key="8">
    <source>
        <dbReference type="EMBL" id="CAG5895038.1"/>
    </source>
</evidence>
<evidence type="ECO:0000256" key="1">
    <source>
        <dbReference type="ARBA" id="ARBA00004370"/>
    </source>
</evidence>
<feature type="region of interest" description="Disordered" evidence="7">
    <location>
        <begin position="593"/>
        <end position="619"/>
    </location>
</feature>
<evidence type="ECO:0000256" key="6">
    <source>
        <dbReference type="ARBA" id="ARBA00023180"/>
    </source>
</evidence>
<keyword evidence="6" id="KW-0325">Glycoprotein</keyword>
<dbReference type="GO" id="GO:0009986">
    <property type="term" value="C:cell surface"/>
    <property type="evidence" value="ECO:0007669"/>
    <property type="project" value="TreeGrafter"/>
</dbReference>
<evidence type="ECO:0000256" key="2">
    <source>
        <dbReference type="ARBA" id="ARBA00011016"/>
    </source>
</evidence>
<dbReference type="Proteomes" id="UP000677803">
    <property type="component" value="Unassembled WGS sequence"/>
</dbReference>
<keyword evidence="9" id="KW-1185">Reference proteome</keyword>
<proteinExistence type="inferred from homology"/>
<dbReference type="GO" id="GO:0016020">
    <property type="term" value="C:membrane"/>
    <property type="evidence" value="ECO:0007669"/>
    <property type="project" value="UniProtKB-SubCell"/>
</dbReference>
<dbReference type="PANTHER" id="PTHR23412">
    <property type="entry name" value="STEREOCILIN RELATED"/>
    <property type="match status" value="1"/>
</dbReference>